<dbReference type="EMBL" id="LHPI01000012">
    <property type="protein sequence ID" value="KOO07096.1"/>
    <property type="molecule type" value="Genomic_DNA"/>
</dbReference>
<comment type="caution">
    <text evidence="1">The sequence shown here is derived from an EMBL/GenBank/DDBJ whole genome shotgun (WGS) entry which is preliminary data.</text>
</comment>
<keyword evidence="2" id="KW-1185">Reference proteome</keyword>
<dbReference type="OrthoDB" id="378654at2"/>
<accession>A0A0M0HYD7</accession>
<dbReference type="PATRIC" id="fig|171383.3.peg.2675"/>
<dbReference type="InterPro" id="IPR015003">
    <property type="entry name" value="DUF1853"/>
</dbReference>
<dbReference type="RefSeq" id="WP_053409555.1">
    <property type="nucleotide sequence ID" value="NZ_LHPI01000012.1"/>
</dbReference>
<reference evidence="2" key="1">
    <citation type="submission" date="2015-08" db="EMBL/GenBank/DDBJ databases">
        <title>Vibrio galatheae sp. nov., a novel member of the Vibrionaceae family isolated from the Solomon Islands.</title>
        <authorList>
            <person name="Giubergia S."/>
            <person name="Machado H."/>
            <person name="Mateiu R.V."/>
            <person name="Gram L."/>
        </authorList>
    </citation>
    <scope>NUCLEOTIDE SEQUENCE [LARGE SCALE GENOMIC DNA]</scope>
    <source>
        <strain evidence="2">DSM 19134</strain>
    </source>
</reference>
<sequence length="254" mass="29719">MNQLQRFYTWIANSPSLFELTPPFVSLEDIDVKPFQNSEYTGNPRLGFLYQHLCTELLKQSGRYSIVLDEAQINHNNGQTLGAIDLILKNHQSNQLEHWEVAIKFYLLHQGTWFGPNAHDQLDKKLARMLNHQLKMSASEPFKHQYPHLDNLSEHLLLQGRLYINPFTQETVPSECLGFTLNASQITGYWCYQSQWEQIEEELFELDKACWATGITEFNQPLEKPQGRFVHAQTRQGQFWFVVPDTWPNNHRSN</sequence>
<gene>
    <name evidence="1" type="ORF">AKJ31_13105</name>
</gene>
<proteinExistence type="predicted"/>
<evidence type="ECO:0000313" key="1">
    <source>
        <dbReference type="EMBL" id="KOO07096.1"/>
    </source>
</evidence>
<dbReference type="AlphaFoldDB" id="A0A0M0HYD7"/>
<evidence type="ECO:0000313" key="2">
    <source>
        <dbReference type="Proteomes" id="UP000037530"/>
    </source>
</evidence>
<dbReference type="Pfam" id="PF08907">
    <property type="entry name" value="DUF1853"/>
    <property type="match status" value="1"/>
</dbReference>
<dbReference type="STRING" id="171383.AKJ31_13105"/>
<dbReference type="Proteomes" id="UP000037530">
    <property type="component" value="Unassembled WGS sequence"/>
</dbReference>
<protein>
    <submittedName>
        <fullName evidence="1">Type II citrate synthase</fullName>
    </submittedName>
</protein>
<name>A0A0M0HYD7_9VIBR</name>
<organism evidence="1 2">
    <name type="scientific">Vibrio hepatarius</name>
    <dbReference type="NCBI Taxonomy" id="171383"/>
    <lineage>
        <taxon>Bacteria</taxon>
        <taxon>Pseudomonadati</taxon>
        <taxon>Pseudomonadota</taxon>
        <taxon>Gammaproteobacteria</taxon>
        <taxon>Vibrionales</taxon>
        <taxon>Vibrionaceae</taxon>
        <taxon>Vibrio</taxon>
        <taxon>Vibrio oreintalis group</taxon>
    </lineage>
</organism>